<feature type="domain" description="Acyl-CoA thioesterase-like C-terminal" evidence="2">
    <location>
        <begin position="144"/>
        <end position="258"/>
    </location>
</feature>
<dbReference type="Pfam" id="PF20789">
    <property type="entry name" value="4HBT_3C"/>
    <property type="match status" value="1"/>
</dbReference>
<dbReference type="InterPro" id="IPR049450">
    <property type="entry name" value="ACOT8-like_C"/>
</dbReference>
<comment type="caution">
    <text evidence="3">The sequence shown here is derived from an EMBL/GenBank/DDBJ whole genome shotgun (WGS) entry which is preliminary data.</text>
</comment>
<accession>A0ABR9JUN5</accession>
<dbReference type="RefSeq" id="WP_192760682.1">
    <property type="nucleotide sequence ID" value="NZ_JADBDZ010000001.1"/>
</dbReference>
<evidence type="ECO:0000313" key="3">
    <source>
        <dbReference type="EMBL" id="MBE1534281.1"/>
    </source>
</evidence>
<gene>
    <name evidence="3" type="ORF">H4W34_004114</name>
</gene>
<dbReference type="Gene3D" id="2.40.160.210">
    <property type="entry name" value="Acyl-CoA thioesterase, double hotdog domain"/>
    <property type="match status" value="1"/>
</dbReference>
<dbReference type="Proteomes" id="UP000627838">
    <property type="component" value="Unassembled WGS sequence"/>
</dbReference>
<dbReference type="InterPro" id="IPR029069">
    <property type="entry name" value="HotDog_dom_sf"/>
</dbReference>
<organism evidence="3 4">
    <name type="scientific">Actinomadura algeriensis</name>
    <dbReference type="NCBI Taxonomy" id="1679523"/>
    <lineage>
        <taxon>Bacteria</taxon>
        <taxon>Bacillati</taxon>
        <taxon>Actinomycetota</taxon>
        <taxon>Actinomycetes</taxon>
        <taxon>Streptosporangiales</taxon>
        <taxon>Thermomonosporaceae</taxon>
        <taxon>Actinomadura</taxon>
    </lineage>
</organism>
<sequence>MTVPAIVAPGALLRSPADGPVVPDERLFGFGGLHGGLALALLTSAMQRRAAPDAVLRGASARLHRALAGEFTVATRVLRPGGVTTTAAEARTDEGVHVDASAIFAGPYAAGGPAVAPPAPAAPPPQDCEIFRIPPEFVPISVFWEIRPVGPNRPYAGCAEPELTAWVRLLEDDEAPDVHRLMLLMDALAPAYAAVLDDLRLVPTMEMSVRTGDGLATASSPWVLLRARTRSAGTSGWNEETIDAWDPRGAHLGSANQLRLLRTS</sequence>
<evidence type="ECO:0008006" key="5">
    <source>
        <dbReference type="Google" id="ProtNLM"/>
    </source>
</evidence>
<evidence type="ECO:0000259" key="2">
    <source>
        <dbReference type="Pfam" id="PF20789"/>
    </source>
</evidence>
<feature type="domain" description="Acyl-CoA thioesterase-like N-terminal HotDog" evidence="1">
    <location>
        <begin position="31"/>
        <end position="104"/>
    </location>
</feature>
<dbReference type="InterPro" id="IPR049449">
    <property type="entry name" value="TesB_ACOT8-like_N"/>
</dbReference>
<evidence type="ECO:0000259" key="1">
    <source>
        <dbReference type="Pfam" id="PF13622"/>
    </source>
</evidence>
<keyword evidence="4" id="KW-1185">Reference proteome</keyword>
<proteinExistence type="predicted"/>
<dbReference type="EMBL" id="JADBDZ010000001">
    <property type="protein sequence ID" value="MBE1534281.1"/>
    <property type="molecule type" value="Genomic_DNA"/>
</dbReference>
<name>A0ABR9JUN5_9ACTN</name>
<dbReference type="SUPFAM" id="SSF54637">
    <property type="entry name" value="Thioesterase/thiol ester dehydrase-isomerase"/>
    <property type="match status" value="1"/>
</dbReference>
<reference evidence="3 4" key="1">
    <citation type="submission" date="2020-10" db="EMBL/GenBank/DDBJ databases">
        <title>Sequencing the genomes of 1000 actinobacteria strains.</title>
        <authorList>
            <person name="Klenk H.-P."/>
        </authorList>
    </citation>
    <scope>NUCLEOTIDE SEQUENCE [LARGE SCALE GENOMIC DNA]</scope>
    <source>
        <strain evidence="3 4">DSM 46744</strain>
    </source>
</reference>
<evidence type="ECO:0000313" key="4">
    <source>
        <dbReference type="Proteomes" id="UP000627838"/>
    </source>
</evidence>
<protein>
    <recommendedName>
        <fullName evidence="5">Thioesterase family protein</fullName>
    </recommendedName>
</protein>
<dbReference type="InterPro" id="IPR042171">
    <property type="entry name" value="Acyl-CoA_hotdog"/>
</dbReference>
<dbReference type="Pfam" id="PF13622">
    <property type="entry name" value="4HBT_3"/>
    <property type="match status" value="1"/>
</dbReference>